<dbReference type="EMBL" id="WMQE01000040">
    <property type="protein sequence ID" value="MTK22488.1"/>
    <property type="molecule type" value="Genomic_DNA"/>
</dbReference>
<reference evidence="1 2" key="1">
    <citation type="journal article" date="2019" name="Nat. Med.">
        <title>A library of human gut bacterial isolates paired with longitudinal multiomics data enables mechanistic microbiome research.</title>
        <authorList>
            <person name="Poyet M."/>
            <person name="Groussin M."/>
            <person name="Gibbons S.M."/>
            <person name="Avila-Pacheco J."/>
            <person name="Jiang X."/>
            <person name="Kearney S.M."/>
            <person name="Perrotta A.R."/>
            <person name="Berdy B."/>
            <person name="Zhao S."/>
            <person name="Lieberman T.D."/>
            <person name="Swanson P.K."/>
            <person name="Smith M."/>
            <person name="Roesemann S."/>
            <person name="Alexander J.E."/>
            <person name="Rich S.A."/>
            <person name="Livny J."/>
            <person name="Vlamakis H."/>
            <person name="Clish C."/>
            <person name="Bullock K."/>
            <person name="Deik A."/>
            <person name="Scott J."/>
            <person name="Pierce K.A."/>
            <person name="Xavier R.J."/>
            <person name="Alm E.J."/>
        </authorList>
    </citation>
    <scope>NUCLEOTIDE SEQUENCE [LARGE SCALE GENOMIC DNA]</scope>
    <source>
        <strain evidence="1 2">BIOML-A198</strain>
    </source>
</reference>
<gene>
    <name evidence="1" type="ORF">GMA92_13805</name>
</gene>
<dbReference type="GO" id="GO:0004534">
    <property type="term" value="F:5'-3' RNA exonuclease activity"/>
    <property type="evidence" value="ECO:0007669"/>
    <property type="project" value="TreeGrafter"/>
</dbReference>
<protein>
    <submittedName>
        <fullName evidence="1">PHP domain-containing protein</fullName>
    </submittedName>
</protein>
<dbReference type="InterPro" id="IPR016195">
    <property type="entry name" value="Pol/histidinol_Pase-like"/>
</dbReference>
<name>A0A173SZ19_9FIRM</name>
<dbReference type="InterPro" id="IPR052018">
    <property type="entry name" value="PHP_domain"/>
</dbReference>
<dbReference type="Pfam" id="PF02811">
    <property type="entry name" value="PHP"/>
    <property type="match status" value="1"/>
</dbReference>
<dbReference type="RefSeq" id="WP_006784308.1">
    <property type="nucleotide sequence ID" value="NZ_CABJBH010000007.1"/>
</dbReference>
<evidence type="ECO:0000313" key="1">
    <source>
        <dbReference type="EMBL" id="MTK22488.1"/>
    </source>
</evidence>
<dbReference type="GeneID" id="60059032"/>
<dbReference type="SUPFAM" id="SSF89550">
    <property type="entry name" value="PHP domain-like"/>
    <property type="match status" value="1"/>
</dbReference>
<organism evidence="1 2">
    <name type="scientific">Turicibacter sanguinis</name>
    <dbReference type="NCBI Taxonomy" id="154288"/>
    <lineage>
        <taxon>Bacteria</taxon>
        <taxon>Bacillati</taxon>
        <taxon>Bacillota</taxon>
        <taxon>Erysipelotrichia</taxon>
        <taxon>Erysipelotrichales</taxon>
        <taxon>Turicibacteraceae</taxon>
        <taxon>Turicibacter</taxon>
    </lineage>
</organism>
<dbReference type="SMART" id="SM00481">
    <property type="entry name" value="POLIIIAc"/>
    <property type="match status" value="1"/>
</dbReference>
<dbReference type="Proteomes" id="UP000487649">
    <property type="component" value="Unassembled WGS sequence"/>
</dbReference>
<dbReference type="GO" id="GO:0035312">
    <property type="term" value="F:5'-3' DNA exonuclease activity"/>
    <property type="evidence" value="ECO:0007669"/>
    <property type="project" value="TreeGrafter"/>
</dbReference>
<dbReference type="Gene3D" id="3.20.20.140">
    <property type="entry name" value="Metal-dependent hydrolases"/>
    <property type="match status" value="1"/>
</dbReference>
<evidence type="ECO:0000313" key="2">
    <source>
        <dbReference type="Proteomes" id="UP000487649"/>
    </source>
</evidence>
<accession>A0A173SZ19</accession>
<proteinExistence type="predicted"/>
<dbReference type="CDD" id="cd07438">
    <property type="entry name" value="PHP_HisPPase_AMP"/>
    <property type="match status" value="1"/>
</dbReference>
<dbReference type="PANTHER" id="PTHR42924:SF3">
    <property type="entry name" value="POLYMERASE_HISTIDINOL PHOSPHATASE N-TERMINAL DOMAIN-CONTAINING PROTEIN"/>
    <property type="match status" value="1"/>
</dbReference>
<dbReference type="Gene3D" id="1.10.150.650">
    <property type="match status" value="1"/>
</dbReference>
<dbReference type="InterPro" id="IPR004013">
    <property type="entry name" value="PHP_dom"/>
</dbReference>
<dbReference type="OrthoDB" id="9804333at2"/>
<dbReference type="PANTHER" id="PTHR42924">
    <property type="entry name" value="EXONUCLEASE"/>
    <property type="match status" value="1"/>
</dbReference>
<dbReference type="AlphaFoldDB" id="A0A173SZ19"/>
<comment type="caution">
    <text evidence="1">The sequence shown here is derived from an EMBL/GenBank/DDBJ whole genome shotgun (WGS) entry which is preliminary data.</text>
</comment>
<sequence length="274" mass="31695">MLVDLHMHTYYSDGSFSPREMVQLAKKKGLGLISVTDHNTIEAHEEFEAACQELEMNYVVGVELDCVFKTKSVHLLAYNFNVNEEFLAIIQKSRHQLDQMGIDLVKLMEKDYPQVSSEDYENYTYDRTKGGFKGIHYLMDRGLTDNLMDGFKFYKEYEVFYWNYEFPTVEEAIVQIHACGGKAVLAHPGKYYRFTPLDEVVEDFKLLVSQGIDGIECYYPIHSEELTACCVEFCQEHDLMITVGCDCHGEMSKKEDEYVMGCIKKEDSDLVLKF</sequence>
<dbReference type="InterPro" id="IPR003141">
    <property type="entry name" value="Pol/His_phosphatase_N"/>
</dbReference>